<dbReference type="Gene3D" id="3.30.70.270">
    <property type="match status" value="1"/>
</dbReference>
<dbReference type="FunFam" id="3.30.70.270:FF:000020">
    <property type="entry name" value="Transposon Tf2-6 polyprotein-like Protein"/>
    <property type="match status" value="1"/>
</dbReference>
<keyword evidence="4" id="KW-0548">Nucleotidyltransferase</keyword>
<keyword evidence="1" id="KW-0511">Multifunctional enzyme</keyword>
<evidence type="ECO:0000313" key="4">
    <source>
        <dbReference type="EMBL" id="GEU74606.1"/>
    </source>
</evidence>
<dbReference type="CDD" id="cd09274">
    <property type="entry name" value="RNase_HI_RT_Ty3"/>
    <property type="match status" value="1"/>
</dbReference>
<dbReference type="Gene3D" id="3.10.10.10">
    <property type="entry name" value="HIV Type 1 Reverse Transcriptase, subunit A, domain 1"/>
    <property type="match status" value="1"/>
</dbReference>
<dbReference type="PANTHER" id="PTHR37984:SF5">
    <property type="entry name" value="PROTEIN NYNRIN-LIKE"/>
    <property type="match status" value="1"/>
</dbReference>
<evidence type="ECO:0000256" key="1">
    <source>
        <dbReference type="ARBA" id="ARBA00023268"/>
    </source>
</evidence>
<dbReference type="Pfam" id="PF08284">
    <property type="entry name" value="RVP_2"/>
    <property type="match status" value="1"/>
</dbReference>
<sequence>MSSPNHHTSNIKNAFSSNFPDYIPSSLDYVPASPGKTYSSSSNNSFGLVPIASPTLSLFHDDPYMKVMHAYYATESPIPPLVIMPPSLMLLPMFRESSRKTSLERHKEQIKEILNHLDELSLNHIENIEGLGKDSEKMMEAFIEGLPQSIEGNVTASKPQTQEEAINIAQRLMDQGRAYMLRDRNAYQDPNVVTGLYFNLVKPTFKINLMLIKLVSFDVVISMDWLSKYHAKIICDEKVVHIPIDGETLINRGDRSKTRLNLISYIKTKRYISRGCQVFLAQVMGKKSEDKRLEDIQVVREFPDVFTEDLLGLPLVYQVEFQIDLIPGAAPVARTPYILAPSEMQELSNQLQELADRGFIRPGTLPWGARVLFVKKKDGSVRMCIDYQELNKLTVKNRYLLPMIDDIFDQLKGSSIYLKINLRSCFNQLRVRDEDIPKTAFRTSQGLHVDIAKIEAVKNWASPTTPIEIHQFLGLADYYQRFIKDFLKIAKSLTELTQKNKKYISGKDQETTFQLLKQKLCKALILALPEGNDDFVVYCDASHQGLGAVLMQREKVISYASRQLKPHEENYTTYDLELGAVVFALKIWRHYLYGTKCIVLTNHKCLQHILDQK</sequence>
<dbReference type="AlphaFoldDB" id="A0A6L2MKS7"/>
<dbReference type="InterPro" id="IPR043128">
    <property type="entry name" value="Rev_trsase/Diguanyl_cyclase"/>
</dbReference>
<dbReference type="FunFam" id="3.10.20.370:FF:000001">
    <property type="entry name" value="Retrovirus-related Pol polyprotein from transposon 17.6-like protein"/>
    <property type="match status" value="1"/>
</dbReference>
<protein>
    <submittedName>
        <fullName evidence="4">Reverse transcriptase domain-containing protein</fullName>
    </submittedName>
</protein>
<reference evidence="4" key="1">
    <citation type="journal article" date="2019" name="Sci. Rep.">
        <title>Draft genome of Tanacetum cinerariifolium, the natural source of mosquito coil.</title>
        <authorList>
            <person name="Yamashiro T."/>
            <person name="Shiraishi A."/>
            <person name="Satake H."/>
            <person name="Nakayama K."/>
        </authorList>
    </citation>
    <scope>NUCLEOTIDE SEQUENCE</scope>
</reference>
<dbReference type="SUPFAM" id="SSF56672">
    <property type="entry name" value="DNA/RNA polymerases"/>
    <property type="match status" value="1"/>
</dbReference>
<dbReference type="PANTHER" id="PTHR37984">
    <property type="entry name" value="PROTEIN CBG26694"/>
    <property type="match status" value="1"/>
</dbReference>
<evidence type="ECO:0000259" key="3">
    <source>
        <dbReference type="Pfam" id="PF17919"/>
    </source>
</evidence>
<dbReference type="EMBL" id="BKCJ010006916">
    <property type="protein sequence ID" value="GEU74606.1"/>
    <property type="molecule type" value="Genomic_DNA"/>
</dbReference>
<dbReference type="CDD" id="cd01647">
    <property type="entry name" value="RT_LTR"/>
    <property type="match status" value="1"/>
</dbReference>
<dbReference type="InterPro" id="IPR000477">
    <property type="entry name" value="RT_dom"/>
</dbReference>
<feature type="domain" description="Reverse transcriptase" evidence="2">
    <location>
        <begin position="374"/>
        <end position="446"/>
    </location>
</feature>
<dbReference type="InterPro" id="IPR043502">
    <property type="entry name" value="DNA/RNA_pol_sf"/>
</dbReference>
<keyword evidence="4" id="KW-0808">Transferase</keyword>
<gene>
    <name evidence="4" type="ORF">Tci_046584</name>
</gene>
<name>A0A6L2MKS7_TANCI</name>
<dbReference type="Pfam" id="PF00078">
    <property type="entry name" value="RVT_1"/>
    <property type="match status" value="1"/>
</dbReference>
<dbReference type="Pfam" id="PF17919">
    <property type="entry name" value="RT_RNaseH_2"/>
    <property type="match status" value="1"/>
</dbReference>
<dbReference type="InterPro" id="IPR050951">
    <property type="entry name" value="Retrovirus_Pol_polyprotein"/>
</dbReference>
<keyword evidence="4" id="KW-0695">RNA-directed DNA polymerase</keyword>
<dbReference type="GO" id="GO:0003964">
    <property type="term" value="F:RNA-directed DNA polymerase activity"/>
    <property type="evidence" value="ECO:0007669"/>
    <property type="project" value="UniProtKB-KW"/>
</dbReference>
<organism evidence="4">
    <name type="scientific">Tanacetum cinerariifolium</name>
    <name type="common">Dalmatian daisy</name>
    <name type="synonym">Chrysanthemum cinerariifolium</name>
    <dbReference type="NCBI Taxonomy" id="118510"/>
    <lineage>
        <taxon>Eukaryota</taxon>
        <taxon>Viridiplantae</taxon>
        <taxon>Streptophyta</taxon>
        <taxon>Embryophyta</taxon>
        <taxon>Tracheophyta</taxon>
        <taxon>Spermatophyta</taxon>
        <taxon>Magnoliopsida</taxon>
        <taxon>eudicotyledons</taxon>
        <taxon>Gunneridae</taxon>
        <taxon>Pentapetalae</taxon>
        <taxon>asterids</taxon>
        <taxon>campanulids</taxon>
        <taxon>Asterales</taxon>
        <taxon>Asteraceae</taxon>
        <taxon>Asteroideae</taxon>
        <taxon>Anthemideae</taxon>
        <taxon>Anthemidinae</taxon>
        <taxon>Tanacetum</taxon>
    </lineage>
</organism>
<dbReference type="InterPro" id="IPR041577">
    <property type="entry name" value="RT_RNaseH_2"/>
</dbReference>
<evidence type="ECO:0000259" key="2">
    <source>
        <dbReference type="Pfam" id="PF00078"/>
    </source>
</evidence>
<accession>A0A6L2MKS7</accession>
<comment type="caution">
    <text evidence="4">The sequence shown here is derived from an EMBL/GenBank/DDBJ whole genome shotgun (WGS) entry which is preliminary data.</text>
</comment>
<feature type="domain" description="Reverse transcriptase/retrotransposon-derived protein RNase H-like" evidence="3">
    <location>
        <begin position="507"/>
        <end position="599"/>
    </location>
</feature>
<proteinExistence type="predicted"/>